<comment type="caution">
    <text evidence="1">The sequence shown here is derived from an EMBL/GenBank/DDBJ whole genome shotgun (WGS) entry which is preliminary data.</text>
</comment>
<protein>
    <submittedName>
        <fullName evidence="1">TOMM leader peptide-binding protein</fullName>
    </submittedName>
</protein>
<dbReference type="InterPro" id="IPR022291">
    <property type="entry name" value="Bacteriocin_synth_cyclodeHase"/>
</dbReference>
<dbReference type="EMBL" id="WHUG01000004">
    <property type="protein sequence ID" value="MQA39211.1"/>
    <property type="molecule type" value="Genomic_DNA"/>
</dbReference>
<dbReference type="AlphaFoldDB" id="A0A6A7N2M7"/>
<evidence type="ECO:0000313" key="1">
    <source>
        <dbReference type="EMBL" id="MQA39211.1"/>
    </source>
</evidence>
<name>A0A6A7N2M7_9BURK</name>
<evidence type="ECO:0000313" key="2">
    <source>
        <dbReference type="Proteomes" id="UP000440498"/>
    </source>
</evidence>
<dbReference type="InterPro" id="IPR035985">
    <property type="entry name" value="Ubiquitin-activating_enz"/>
</dbReference>
<reference evidence="1 2" key="1">
    <citation type="submission" date="2019-10" db="EMBL/GenBank/DDBJ databases">
        <title>Two novel species isolated from a subtropical stream in China.</title>
        <authorList>
            <person name="Lu H."/>
        </authorList>
    </citation>
    <scope>NUCLEOTIDE SEQUENCE [LARGE SCALE GENOMIC DNA]</scope>
    <source>
        <strain evidence="1 2">FT29W</strain>
    </source>
</reference>
<dbReference type="NCBIfam" id="TIGR03882">
    <property type="entry name" value="cyclo_dehyd_2"/>
    <property type="match status" value="1"/>
</dbReference>
<proteinExistence type="predicted"/>
<sequence length="364" mass="39306">MSAFRAAPAPAPAAANCQLAGGMAALPSSRLSAATTIGTSMNDTLYVSPLAEITTLGDDKIAMSVVGRRFTVEDKVGMLKTILDQAGQGVRLAALTESMADSFPPEAVEAAVTALVNTRVLVRNDARAGGDATHQHLQHRRELDALIPRDQLAAYDRANWLLVLAGEGACADALAEALAQMNVPLQRIGRDGELPDTGDKRALLLVCSDFEDFATFRAMNAKAVERGLASLYLGIDWSTVQCGPMVMPKATACYECYFHRVRSTRKFVAEFDVRSKPENILYHALPSRLAIQFGVAEASRLVLQYLSGTLDNLQHSVFSEIDSLTGETHRSRVLRLPRCACCGNASTARPVGTVFQQSLLRRRA</sequence>
<dbReference type="GO" id="GO:0008641">
    <property type="term" value="F:ubiquitin-like modifier activating enzyme activity"/>
    <property type="evidence" value="ECO:0007669"/>
    <property type="project" value="InterPro"/>
</dbReference>
<keyword evidence="2" id="KW-1185">Reference proteome</keyword>
<dbReference type="Gene3D" id="3.40.50.720">
    <property type="entry name" value="NAD(P)-binding Rossmann-like Domain"/>
    <property type="match status" value="1"/>
</dbReference>
<dbReference type="Proteomes" id="UP000440498">
    <property type="component" value="Unassembled WGS sequence"/>
</dbReference>
<organism evidence="1 2">
    <name type="scientific">Rugamonas aquatica</name>
    <dbReference type="NCBI Taxonomy" id="2743357"/>
    <lineage>
        <taxon>Bacteria</taxon>
        <taxon>Pseudomonadati</taxon>
        <taxon>Pseudomonadota</taxon>
        <taxon>Betaproteobacteria</taxon>
        <taxon>Burkholderiales</taxon>
        <taxon>Oxalobacteraceae</taxon>
        <taxon>Telluria group</taxon>
        <taxon>Rugamonas</taxon>
    </lineage>
</organism>
<accession>A0A6A7N2M7</accession>
<gene>
    <name evidence="1" type="ORF">GEV02_13740</name>
</gene>
<dbReference type="SUPFAM" id="SSF69572">
    <property type="entry name" value="Activating enzymes of the ubiquitin-like proteins"/>
    <property type="match status" value="1"/>
</dbReference>